<accession>A0A9Q3C5Y7</accession>
<dbReference type="PROSITE" id="PS50994">
    <property type="entry name" value="INTEGRASE"/>
    <property type="match status" value="1"/>
</dbReference>
<dbReference type="InterPro" id="IPR056924">
    <property type="entry name" value="SH3_Tf2-1"/>
</dbReference>
<dbReference type="GO" id="GO:0015074">
    <property type="term" value="P:DNA integration"/>
    <property type="evidence" value="ECO:0007669"/>
    <property type="project" value="InterPro"/>
</dbReference>
<feature type="domain" description="Integrase catalytic" evidence="2">
    <location>
        <begin position="1"/>
        <end position="116"/>
    </location>
</feature>
<dbReference type="PANTHER" id="PTHR37984:SF5">
    <property type="entry name" value="PROTEIN NYNRIN-LIKE"/>
    <property type="match status" value="1"/>
</dbReference>
<keyword evidence="1" id="KW-0694">RNA-binding</keyword>
<evidence type="ECO:0000256" key="1">
    <source>
        <dbReference type="ARBA" id="ARBA00022884"/>
    </source>
</evidence>
<reference evidence="3" key="1">
    <citation type="submission" date="2021-03" db="EMBL/GenBank/DDBJ databases">
        <title>Draft genome sequence of rust myrtle Austropuccinia psidii MF-1, a brazilian biotype.</title>
        <authorList>
            <person name="Quecine M.C."/>
            <person name="Pachon D.M.R."/>
            <person name="Bonatelli M.L."/>
            <person name="Correr F.H."/>
            <person name="Franceschini L.M."/>
            <person name="Leite T.F."/>
            <person name="Margarido G.R.A."/>
            <person name="Almeida C.A."/>
            <person name="Ferrarezi J.A."/>
            <person name="Labate C.A."/>
        </authorList>
    </citation>
    <scope>NUCLEOTIDE SEQUENCE</scope>
    <source>
        <strain evidence="3">MF-1</strain>
    </source>
</reference>
<name>A0A9Q3C5Y7_9BASI</name>
<comment type="caution">
    <text evidence="3">The sequence shown here is derived from an EMBL/GenBank/DDBJ whole genome shotgun (WGS) entry which is preliminary data.</text>
</comment>
<dbReference type="EMBL" id="AVOT02004948">
    <property type="protein sequence ID" value="MBW0477844.1"/>
    <property type="molecule type" value="Genomic_DNA"/>
</dbReference>
<dbReference type="GO" id="GO:0003723">
    <property type="term" value="F:RNA binding"/>
    <property type="evidence" value="ECO:0007669"/>
    <property type="project" value="UniProtKB-KW"/>
</dbReference>
<sequence>MDTELLFWNKIIATCGVPKIIIIDKDPKFNSESWTNLYDIFGTKISFSTAYHPQTDGLAERMIQTMKDIIRRFCAYGKSPSLVEKRWNTLFPVDNLKKKLLTIHPTVEYSHYLWKRACETSERGIAWQNKYKDQRYDKIHQEPDFREGDKVVVSTLSFNNLKGPRKMRYSFVGPFTITRLIGKNVVEVRLTVEISRKHEVFLVSLVSPYHQTGEDRFPSRNKNHHRK</sequence>
<dbReference type="Proteomes" id="UP000765509">
    <property type="component" value="Unassembled WGS sequence"/>
</dbReference>
<dbReference type="InterPro" id="IPR036397">
    <property type="entry name" value="RNaseH_sf"/>
</dbReference>
<dbReference type="Pfam" id="PF24626">
    <property type="entry name" value="SH3_Tf2-1"/>
    <property type="match status" value="1"/>
</dbReference>
<gene>
    <name evidence="3" type="ORF">O181_017559</name>
</gene>
<dbReference type="AlphaFoldDB" id="A0A9Q3C5Y7"/>
<evidence type="ECO:0000313" key="3">
    <source>
        <dbReference type="EMBL" id="MBW0477844.1"/>
    </source>
</evidence>
<dbReference type="InterPro" id="IPR012337">
    <property type="entry name" value="RNaseH-like_sf"/>
</dbReference>
<dbReference type="PANTHER" id="PTHR37984">
    <property type="entry name" value="PROTEIN CBG26694"/>
    <property type="match status" value="1"/>
</dbReference>
<dbReference type="InterPro" id="IPR001584">
    <property type="entry name" value="Integrase_cat-core"/>
</dbReference>
<proteinExistence type="predicted"/>
<organism evidence="3 4">
    <name type="scientific">Austropuccinia psidii MF-1</name>
    <dbReference type="NCBI Taxonomy" id="1389203"/>
    <lineage>
        <taxon>Eukaryota</taxon>
        <taxon>Fungi</taxon>
        <taxon>Dikarya</taxon>
        <taxon>Basidiomycota</taxon>
        <taxon>Pucciniomycotina</taxon>
        <taxon>Pucciniomycetes</taxon>
        <taxon>Pucciniales</taxon>
        <taxon>Sphaerophragmiaceae</taxon>
        <taxon>Austropuccinia</taxon>
    </lineage>
</organism>
<evidence type="ECO:0000313" key="4">
    <source>
        <dbReference type="Proteomes" id="UP000765509"/>
    </source>
</evidence>
<protein>
    <recommendedName>
        <fullName evidence="2">Integrase catalytic domain-containing protein</fullName>
    </recommendedName>
</protein>
<dbReference type="Gene3D" id="3.30.420.10">
    <property type="entry name" value="Ribonuclease H-like superfamily/Ribonuclease H"/>
    <property type="match status" value="1"/>
</dbReference>
<evidence type="ECO:0000259" key="2">
    <source>
        <dbReference type="PROSITE" id="PS50994"/>
    </source>
</evidence>
<dbReference type="InterPro" id="IPR050951">
    <property type="entry name" value="Retrovirus_Pol_polyprotein"/>
</dbReference>
<dbReference type="GO" id="GO:0005634">
    <property type="term" value="C:nucleus"/>
    <property type="evidence" value="ECO:0007669"/>
    <property type="project" value="UniProtKB-ARBA"/>
</dbReference>
<keyword evidence="4" id="KW-1185">Reference proteome</keyword>
<dbReference type="SUPFAM" id="SSF53098">
    <property type="entry name" value="Ribonuclease H-like"/>
    <property type="match status" value="1"/>
</dbReference>